<feature type="transmembrane region" description="Helical" evidence="1">
    <location>
        <begin position="162"/>
        <end position="186"/>
    </location>
</feature>
<dbReference type="SUPFAM" id="SSF103473">
    <property type="entry name" value="MFS general substrate transporter"/>
    <property type="match status" value="1"/>
</dbReference>
<organism evidence="2 3">
    <name type="scientific">Paragonimus westermani</name>
    <dbReference type="NCBI Taxonomy" id="34504"/>
    <lineage>
        <taxon>Eukaryota</taxon>
        <taxon>Metazoa</taxon>
        <taxon>Spiralia</taxon>
        <taxon>Lophotrochozoa</taxon>
        <taxon>Platyhelminthes</taxon>
        <taxon>Trematoda</taxon>
        <taxon>Digenea</taxon>
        <taxon>Plagiorchiida</taxon>
        <taxon>Troglotremata</taxon>
        <taxon>Troglotrematidae</taxon>
        <taxon>Paragonimus</taxon>
    </lineage>
</organism>
<accession>A0A5J4N637</accession>
<feature type="transmembrane region" description="Helical" evidence="1">
    <location>
        <begin position="68"/>
        <end position="91"/>
    </location>
</feature>
<dbReference type="AlphaFoldDB" id="A0A5J4N637"/>
<evidence type="ECO:0000313" key="3">
    <source>
        <dbReference type="Proteomes" id="UP000324629"/>
    </source>
</evidence>
<dbReference type="InterPro" id="IPR027197">
    <property type="entry name" value="SLC43A3"/>
</dbReference>
<feature type="transmembrane region" description="Helical" evidence="1">
    <location>
        <begin position="229"/>
        <end position="252"/>
    </location>
</feature>
<evidence type="ECO:0000313" key="2">
    <source>
        <dbReference type="EMBL" id="KAA3670963.1"/>
    </source>
</evidence>
<reference evidence="2 3" key="1">
    <citation type="journal article" date="2019" name="Gigascience">
        <title>Whole-genome sequence of the oriental lung fluke Paragonimus westermani.</title>
        <authorList>
            <person name="Oey H."/>
            <person name="Zakrzewski M."/>
            <person name="Narain K."/>
            <person name="Devi K.R."/>
            <person name="Agatsuma T."/>
            <person name="Nawaratna S."/>
            <person name="Gobert G.N."/>
            <person name="Jones M.K."/>
            <person name="Ragan M.A."/>
            <person name="McManus D.P."/>
            <person name="Krause L."/>
        </authorList>
    </citation>
    <scope>NUCLEOTIDE SEQUENCE [LARGE SCALE GENOMIC DNA]</scope>
    <source>
        <strain evidence="2 3">IND2009</strain>
    </source>
</reference>
<protein>
    <submittedName>
        <fullName evidence="2">Uncharacterized protein</fullName>
    </submittedName>
</protein>
<feature type="transmembrane region" description="Helical" evidence="1">
    <location>
        <begin position="279"/>
        <end position="302"/>
    </location>
</feature>
<name>A0A5J4N637_9TREM</name>
<keyword evidence="1" id="KW-0472">Membrane</keyword>
<feature type="transmembrane region" description="Helical" evidence="1">
    <location>
        <begin position="389"/>
        <end position="408"/>
    </location>
</feature>
<evidence type="ECO:0000256" key="1">
    <source>
        <dbReference type="SAM" id="Phobius"/>
    </source>
</evidence>
<feature type="transmembrane region" description="Helical" evidence="1">
    <location>
        <begin position="356"/>
        <end position="382"/>
    </location>
</feature>
<dbReference type="PANTHER" id="PTHR20765">
    <property type="entry name" value="SOLUTE CARRIER FAMILY 43 MEMBER 3-RELATED"/>
    <property type="match status" value="1"/>
</dbReference>
<comment type="caution">
    <text evidence="2">The sequence shown here is derived from an EMBL/GenBank/DDBJ whole genome shotgun (WGS) entry which is preliminary data.</text>
</comment>
<dbReference type="EMBL" id="QNGE01007660">
    <property type="protein sequence ID" value="KAA3670963.1"/>
    <property type="molecule type" value="Genomic_DNA"/>
</dbReference>
<keyword evidence="1" id="KW-0812">Transmembrane</keyword>
<feature type="transmembrane region" description="Helical" evidence="1">
    <location>
        <begin position="414"/>
        <end position="436"/>
    </location>
</feature>
<keyword evidence="3" id="KW-1185">Reference proteome</keyword>
<sequence>MMGLFGLTQWSEDMSHRRMKISTDHTVDGQEDKHKKEEDELEGNVKYNVDERIQAILESRYPSPRRCIFSWPFFLVTLWFMFGLLRFTYFLNQMGQQLEYMFGNDEETIKQLRSVSSALQMCGFLISPISGFVLDTSRAYYRRLIGRKLPDKQDAVFDDELYWIHLTAIAPAFLLMAISALVLSVLNFVRAKAAFYATEDELEGNVKYNVDERIQAILESRYPSPRRCIFSWPFFLVTLWFMFGLLRFTYFLNQMGQQLEYMFGNDEETIKQLRSVSSALQMCGFLISPISGFVLDTSRAYYRRLIGRKLPDKQDAVFDDELYWIHLTAIAPAFLLMAISALVLSVLNFVRAKAAFYATVIFLVILRSLLFSSAISFLLIAFPIRFFGTINGILSTAGGLFSLLQYGIIELPPVPGNGLAVGIAAALFVTLVILFCKRC</sequence>
<keyword evidence="1" id="KW-1133">Transmembrane helix</keyword>
<dbReference type="Proteomes" id="UP000324629">
    <property type="component" value="Unassembled WGS sequence"/>
</dbReference>
<gene>
    <name evidence="2" type="ORF">DEA37_0006446</name>
</gene>
<proteinExistence type="predicted"/>
<feature type="transmembrane region" description="Helical" evidence="1">
    <location>
        <begin position="112"/>
        <end position="134"/>
    </location>
</feature>
<dbReference type="InterPro" id="IPR036259">
    <property type="entry name" value="MFS_trans_sf"/>
</dbReference>
<dbReference type="PANTHER" id="PTHR20765:SF1">
    <property type="entry name" value="EQUILIBRATIVE NUCLEOBASE TRANSPORTER 1"/>
    <property type="match status" value="1"/>
</dbReference>
<feature type="transmembrane region" description="Helical" evidence="1">
    <location>
        <begin position="323"/>
        <end position="350"/>
    </location>
</feature>